<organism evidence="1 2">
    <name type="scientific">Prunus yedoensis var. nudiflora</name>
    <dbReference type="NCBI Taxonomy" id="2094558"/>
    <lineage>
        <taxon>Eukaryota</taxon>
        <taxon>Viridiplantae</taxon>
        <taxon>Streptophyta</taxon>
        <taxon>Embryophyta</taxon>
        <taxon>Tracheophyta</taxon>
        <taxon>Spermatophyta</taxon>
        <taxon>Magnoliopsida</taxon>
        <taxon>eudicotyledons</taxon>
        <taxon>Gunneridae</taxon>
        <taxon>Pentapetalae</taxon>
        <taxon>rosids</taxon>
        <taxon>fabids</taxon>
        <taxon>Rosales</taxon>
        <taxon>Rosaceae</taxon>
        <taxon>Amygdaloideae</taxon>
        <taxon>Amygdaleae</taxon>
        <taxon>Prunus</taxon>
    </lineage>
</organism>
<evidence type="ECO:0000313" key="2">
    <source>
        <dbReference type="Proteomes" id="UP000250321"/>
    </source>
</evidence>
<keyword evidence="2" id="KW-1185">Reference proteome</keyword>
<proteinExistence type="predicted"/>
<evidence type="ECO:0000313" key="1">
    <source>
        <dbReference type="EMBL" id="PQQ18919.1"/>
    </source>
</evidence>
<dbReference type="AlphaFoldDB" id="A0A314ZHV3"/>
<protein>
    <submittedName>
        <fullName evidence="1">Uncharacterized protein</fullName>
    </submittedName>
</protein>
<sequence length="72" mass="7985">MEEESLGSSLTRQTIISEIKVPVEKFRGNYAFSESSACYNLIIICGHQYDPYPPGLKNLRIGVLVAGKSHLD</sequence>
<accession>A0A314ZHV3</accession>
<gene>
    <name evidence="1" type="ORF">Pyn_13417</name>
</gene>
<reference evidence="1 2" key="1">
    <citation type="submission" date="2018-02" db="EMBL/GenBank/DDBJ databases">
        <title>Draft genome of wild Prunus yedoensis var. nudiflora.</title>
        <authorList>
            <person name="Baek S."/>
            <person name="Kim J.-H."/>
            <person name="Choi K."/>
            <person name="Kim G.-B."/>
            <person name="Cho A."/>
            <person name="Jang H."/>
            <person name="Shin C.-H."/>
            <person name="Yu H.-J."/>
            <person name="Mun J.-H."/>
        </authorList>
    </citation>
    <scope>NUCLEOTIDE SEQUENCE [LARGE SCALE GENOMIC DNA]</scope>
    <source>
        <strain evidence="2">cv. Jeju island</strain>
        <tissue evidence="1">Leaf</tissue>
    </source>
</reference>
<dbReference type="Proteomes" id="UP000250321">
    <property type="component" value="Unassembled WGS sequence"/>
</dbReference>
<comment type="caution">
    <text evidence="1">The sequence shown here is derived from an EMBL/GenBank/DDBJ whole genome shotgun (WGS) entry which is preliminary data.</text>
</comment>
<name>A0A314ZHV3_PRUYE</name>
<dbReference type="EMBL" id="PJQY01000091">
    <property type="protein sequence ID" value="PQQ18919.1"/>
    <property type="molecule type" value="Genomic_DNA"/>
</dbReference>